<dbReference type="InterPro" id="IPR013185">
    <property type="entry name" value="Transl_elong_KOW-like"/>
</dbReference>
<dbReference type="Pfam" id="PF01132">
    <property type="entry name" value="EFP"/>
    <property type="match status" value="1"/>
</dbReference>
<proteinExistence type="inferred from homology"/>
<reference evidence="9" key="1">
    <citation type="journal article" date="2015" name="Proc. Natl. Acad. Sci. U.S.A.">
        <title>Networks of energetic and metabolic interactions define dynamics in microbial communities.</title>
        <authorList>
            <person name="Embree M."/>
            <person name="Liu J.K."/>
            <person name="Al-Bassam M.M."/>
            <person name="Zengler K."/>
        </authorList>
    </citation>
    <scope>NUCLEOTIDE SEQUENCE</scope>
</reference>
<sequence>MFTASDLRKGLRLKIDGDPYVITEFNFVKPGKGQALYRTKLKNMINGNQFERTFRSVDTFESADLREKKMQYLYKEGDKYCFMDNENYEQVYLTEDQVDDAKNFMTDNIEVEILLFEDKPIGISLPNFVELVVTEAEPWAKGDTAAGNTKPVKVQTGYTIQVPTFVTEGEKIRIDTRTGEYLTRVKG</sequence>
<dbReference type="AlphaFoldDB" id="A0A0W8FQS8"/>
<dbReference type="GO" id="GO:0005829">
    <property type="term" value="C:cytosol"/>
    <property type="evidence" value="ECO:0007669"/>
    <property type="project" value="UniProtKB-ARBA"/>
</dbReference>
<dbReference type="InterPro" id="IPR001059">
    <property type="entry name" value="Transl_elong_P/YeiP_cen"/>
</dbReference>
<dbReference type="SUPFAM" id="SSF50104">
    <property type="entry name" value="Translation proteins SH3-like domain"/>
    <property type="match status" value="1"/>
</dbReference>
<protein>
    <submittedName>
        <fullName evidence="9">Translation elongation factor p</fullName>
    </submittedName>
</protein>
<dbReference type="NCBIfam" id="TIGR00038">
    <property type="entry name" value="efp"/>
    <property type="match status" value="1"/>
</dbReference>
<dbReference type="GO" id="GO:0043043">
    <property type="term" value="P:peptide biosynthetic process"/>
    <property type="evidence" value="ECO:0007669"/>
    <property type="project" value="InterPro"/>
</dbReference>
<dbReference type="PROSITE" id="PS01275">
    <property type="entry name" value="EFP"/>
    <property type="match status" value="1"/>
</dbReference>
<evidence type="ECO:0000256" key="4">
    <source>
        <dbReference type="ARBA" id="ARBA00022490"/>
    </source>
</evidence>
<dbReference type="Pfam" id="PF09285">
    <property type="entry name" value="Elong-fact-P_C"/>
    <property type="match status" value="1"/>
</dbReference>
<dbReference type="GO" id="GO:0003746">
    <property type="term" value="F:translation elongation factor activity"/>
    <property type="evidence" value="ECO:0007669"/>
    <property type="project" value="UniProtKB-KW"/>
</dbReference>
<dbReference type="SMART" id="SM00841">
    <property type="entry name" value="Elong-fact-P_C"/>
    <property type="match status" value="1"/>
</dbReference>
<keyword evidence="5 9" id="KW-0251">Elongation factor</keyword>
<comment type="caution">
    <text evidence="9">The sequence shown here is derived from an EMBL/GenBank/DDBJ whole genome shotgun (WGS) entry which is preliminary data.</text>
</comment>
<dbReference type="FunFam" id="2.40.50.140:FF:000004">
    <property type="entry name" value="Elongation factor P"/>
    <property type="match status" value="1"/>
</dbReference>
<evidence type="ECO:0000259" key="8">
    <source>
        <dbReference type="SMART" id="SM01185"/>
    </source>
</evidence>
<dbReference type="FunFam" id="2.30.30.30:FF:000003">
    <property type="entry name" value="Elongation factor P"/>
    <property type="match status" value="1"/>
</dbReference>
<dbReference type="InterPro" id="IPR008991">
    <property type="entry name" value="Translation_prot_SH3-like_sf"/>
</dbReference>
<evidence type="ECO:0000256" key="5">
    <source>
        <dbReference type="ARBA" id="ARBA00022768"/>
    </source>
</evidence>
<evidence type="ECO:0000259" key="7">
    <source>
        <dbReference type="SMART" id="SM00841"/>
    </source>
</evidence>
<dbReference type="InterPro" id="IPR012340">
    <property type="entry name" value="NA-bd_OB-fold"/>
</dbReference>
<keyword evidence="4" id="KW-0963">Cytoplasm</keyword>
<gene>
    <name evidence="9" type="ORF">ASZ90_007051</name>
</gene>
<keyword evidence="6" id="KW-0648">Protein biosynthesis</keyword>
<accession>A0A0W8FQS8</accession>
<comment type="subcellular location">
    <subcellularLocation>
        <location evidence="1">Cytoplasm</location>
    </subcellularLocation>
</comment>
<dbReference type="Gene3D" id="2.30.30.30">
    <property type="match status" value="1"/>
</dbReference>
<dbReference type="HAMAP" id="MF_00141">
    <property type="entry name" value="EF_P"/>
    <property type="match status" value="1"/>
</dbReference>
<dbReference type="SMART" id="SM01185">
    <property type="entry name" value="EFP"/>
    <property type="match status" value="1"/>
</dbReference>
<dbReference type="InterPro" id="IPR020599">
    <property type="entry name" value="Transl_elong_fac_P/YeiP"/>
</dbReference>
<name>A0A0W8FQS8_9ZZZZ</name>
<dbReference type="UniPathway" id="UPA00345"/>
<dbReference type="PANTHER" id="PTHR30053">
    <property type="entry name" value="ELONGATION FACTOR P"/>
    <property type="match status" value="1"/>
</dbReference>
<comment type="similarity">
    <text evidence="3">Belongs to the elongation factor P family.</text>
</comment>
<dbReference type="Gene3D" id="2.40.50.140">
    <property type="entry name" value="Nucleic acid-binding proteins"/>
    <property type="match status" value="2"/>
</dbReference>
<dbReference type="PIRSF" id="PIRSF005901">
    <property type="entry name" value="EF-P"/>
    <property type="match status" value="1"/>
</dbReference>
<feature type="domain" description="Translation elongation factor P/YeiP central" evidence="8">
    <location>
        <begin position="67"/>
        <end position="121"/>
    </location>
</feature>
<dbReference type="NCBIfam" id="NF001810">
    <property type="entry name" value="PRK00529.1"/>
    <property type="match status" value="1"/>
</dbReference>
<evidence type="ECO:0000313" key="9">
    <source>
        <dbReference type="EMBL" id="KUG23124.1"/>
    </source>
</evidence>
<dbReference type="FunFam" id="2.40.50.140:FF:000009">
    <property type="entry name" value="Elongation factor P"/>
    <property type="match status" value="1"/>
</dbReference>
<dbReference type="EMBL" id="LNQE01000919">
    <property type="protein sequence ID" value="KUG23124.1"/>
    <property type="molecule type" value="Genomic_DNA"/>
</dbReference>
<dbReference type="InterPro" id="IPR015365">
    <property type="entry name" value="Elong-fact-P_C"/>
</dbReference>
<evidence type="ECO:0000256" key="6">
    <source>
        <dbReference type="ARBA" id="ARBA00022917"/>
    </source>
</evidence>
<feature type="domain" description="Elongation factor P C-terminal" evidence="7">
    <location>
        <begin position="129"/>
        <end position="184"/>
    </location>
</feature>
<dbReference type="CDD" id="cd05794">
    <property type="entry name" value="S1_EF-P_repeat_2"/>
    <property type="match status" value="1"/>
</dbReference>
<dbReference type="InterPro" id="IPR011768">
    <property type="entry name" value="Transl_elongation_fac_P"/>
</dbReference>
<comment type="pathway">
    <text evidence="2">Protein biosynthesis; polypeptide chain elongation.</text>
</comment>
<evidence type="ECO:0000256" key="1">
    <source>
        <dbReference type="ARBA" id="ARBA00004496"/>
    </source>
</evidence>
<evidence type="ECO:0000256" key="3">
    <source>
        <dbReference type="ARBA" id="ARBA00009479"/>
    </source>
</evidence>
<evidence type="ECO:0000256" key="2">
    <source>
        <dbReference type="ARBA" id="ARBA00004815"/>
    </source>
</evidence>
<dbReference type="CDD" id="cd04470">
    <property type="entry name" value="S1_EF-P_repeat_1"/>
    <property type="match status" value="1"/>
</dbReference>
<dbReference type="SUPFAM" id="SSF50249">
    <property type="entry name" value="Nucleic acid-binding proteins"/>
    <property type="match status" value="2"/>
</dbReference>
<dbReference type="InterPro" id="IPR013852">
    <property type="entry name" value="Transl_elong_P/YeiP_CS"/>
</dbReference>
<dbReference type="PANTHER" id="PTHR30053:SF12">
    <property type="entry name" value="ELONGATION FACTOR P (EF-P) FAMILY PROTEIN"/>
    <property type="match status" value="1"/>
</dbReference>
<dbReference type="InterPro" id="IPR014722">
    <property type="entry name" value="Rib_uL2_dom2"/>
</dbReference>
<organism evidence="9">
    <name type="scientific">hydrocarbon metagenome</name>
    <dbReference type="NCBI Taxonomy" id="938273"/>
    <lineage>
        <taxon>unclassified sequences</taxon>
        <taxon>metagenomes</taxon>
        <taxon>ecological metagenomes</taxon>
    </lineage>
</organism>
<dbReference type="Pfam" id="PF08207">
    <property type="entry name" value="EFP_N"/>
    <property type="match status" value="1"/>
</dbReference>